<name>A0AAP2DN03_9BACT</name>
<dbReference type="InterPro" id="IPR058649">
    <property type="entry name" value="CzcB_C"/>
</dbReference>
<feature type="domain" description="Heavy metal binding" evidence="3">
    <location>
        <begin position="40"/>
        <end position="67"/>
    </location>
</feature>
<dbReference type="InterPro" id="IPR006143">
    <property type="entry name" value="RND_pump_MFP"/>
</dbReference>
<feature type="domain" description="CusB-like beta-barrel" evidence="5">
    <location>
        <begin position="247"/>
        <end position="323"/>
    </location>
</feature>
<dbReference type="GO" id="GO:0022857">
    <property type="term" value="F:transmembrane transporter activity"/>
    <property type="evidence" value="ECO:0007669"/>
    <property type="project" value="InterPro"/>
</dbReference>
<evidence type="ECO:0000259" key="4">
    <source>
        <dbReference type="Pfam" id="PF25919"/>
    </source>
</evidence>
<dbReference type="RefSeq" id="WP_254167099.1">
    <property type="nucleotide sequence ID" value="NZ_JAHESF010000023.1"/>
</dbReference>
<dbReference type="Proteomes" id="UP001319200">
    <property type="component" value="Unassembled WGS sequence"/>
</dbReference>
<dbReference type="GO" id="GO:0016020">
    <property type="term" value="C:membrane"/>
    <property type="evidence" value="ECO:0007669"/>
    <property type="project" value="InterPro"/>
</dbReference>
<dbReference type="AlphaFoldDB" id="A0AAP2DN03"/>
<comment type="caution">
    <text evidence="7">The sequence shown here is derived from an EMBL/GenBank/DDBJ whole genome shotgun (WGS) entry which is preliminary data.</text>
</comment>
<evidence type="ECO:0000259" key="3">
    <source>
        <dbReference type="Pfam" id="PF19335"/>
    </source>
</evidence>
<dbReference type="PANTHER" id="PTHR30097">
    <property type="entry name" value="CATION EFFLUX SYSTEM PROTEIN CUSB"/>
    <property type="match status" value="1"/>
</dbReference>
<evidence type="ECO:0000256" key="1">
    <source>
        <dbReference type="ARBA" id="ARBA00009477"/>
    </source>
</evidence>
<evidence type="ECO:0000256" key="2">
    <source>
        <dbReference type="ARBA" id="ARBA00022448"/>
    </source>
</evidence>
<feature type="domain" description="CusB-like barrel-sandwich hybrid" evidence="4">
    <location>
        <begin position="118"/>
        <end position="242"/>
    </location>
</feature>
<dbReference type="PANTHER" id="PTHR30097:SF15">
    <property type="entry name" value="CATION EFFLUX SYSTEM PROTEIN CUSB"/>
    <property type="match status" value="1"/>
</dbReference>
<keyword evidence="8" id="KW-1185">Reference proteome</keyword>
<dbReference type="EMBL" id="JAHESF010000023">
    <property type="protein sequence ID" value="MBT1699281.1"/>
    <property type="molecule type" value="Genomic_DNA"/>
</dbReference>
<gene>
    <name evidence="7" type="ORF">KK083_20455</name>
</gene>
<dbReference type="GO" id="GO:0046914">
    <property type="term" value="F:transition metal ion binding"/>
    <property type="evidence" value="ECO:0007669"/>
    <property type="project" value="TreeGrafter"/>
</dbReference>
<dbReference type="GO" id="GO:0030288">
    <property type="term" value="C:outer membrane-bounded periplasmic space"/>
    <property type="evidence" value="ECO:0007669"/>
    <property type="project" value="TreeGrafter"/>
</dbReference>
<dbReference type="Gene3D" id="2.40.30.170">
    <property type="match status" value="1"/>
</dbReference>
<dbReference type="Gene3D" id="2.40.420.20">
    <property type="match status" value="1"/>
</dbReference>
<evidence type="ECO:0000313" key="7">
    <source>
        <dbReference type="EMBL" id="MBT1699281.1"/>
    </source>
</evidence>
<evidence type="ECO:0000313" key="8">
    <source>
        <dbReference type="Proteomes" id="UP001319200"/>
    </source>
</evidence>
<dbReference type="PROSITE" id="PS51257">
    <property type="entry name" value="PROKAR_LIPOPROTEIN"/>
    <property type="match status" value="1"/>
</dbReference>
<dbReference type="InterPro" id="IPR051909">
    <property type="entry name" value="MFP_Cation_Efflux"/>
</dbReference>
<dbReference type="Pfam" id="PF19335">
    <property type="entry name" value="HMBD"/>
    <property type="match status" value="1"/>
</dbReference>
<dbReference type="SUPFAM" id="SSF111369">
    <property type="entry name" value="HlyD-like secretion proteins"/>
    <property type="match status" value="1"/>
</dbReference>
<dbReference type="InterPro" id="IPR058792">
    <property type="entry name" value="Beta-barrel_RND_2"/>
</dbReference>
<dbReference type="Pfam" id="PF25975">
    <property type="entry name" value="CzcB_C"/>
    <property type="match status" value="1"/>
</dbReference>
<dbReference type="InterPro" id="IPR045800">
    <property type="entry name" value="HMBD"/>
</dbReference>
<keyword evidence="2" id="KW-0813">Transport</keyword>
<dbReference type="GO" id="GO:0060003">
    <property type="term" value="P:copper ion export"/>
    <property type="evidence" value="ECO:0007669"/>
    <property type="project" value="TreeGrafter"/>
</dbReference>
<accession>A0AAP2DN03</accession>
<dbReference type="Pfam" id="PF25954">
    <property type="entry name" value="Beta-barrel_RND_2"/>
    <property type="match status" value="1"/>
</dbReference>
<dbReference type="InterPro" id="IPR058790">
    <property type="entry name" value="BSH_CusB"/>
</dbReference>
<sequence length="407" mass="44523">MKHILIISVLSIFVLACSNEKKAAEHEGHAHAKEEAGTTKYTCPMHPNVVKDGPGKCPVCGMDLVPVNKTPGGGSNDLMLSDSQIRLANITIQKVISQPIGQTVVVNAKLTVDQNLSEIVGSRAAGRIEKLYVKETGRTIRKGEPLYQLYSEALLTLQREFLLAKEQYETLGSSEKRYKAFYNAARRKLLLYGLTEGQVEELAQNKAPRNSITFLSPASGVVTEISAAEGQYVSEGASLLKIENIAKLWLEAELYPNETSLAKVGDRVKVRVSGSGNENVEATIDFFSPEYRANTQIVVMRASLQNPDQQYKPGMQAQVFFSHSSKKALAVPVDAVIRDGKGAHVYVQRGVNTFRPQMVKTGIEDFDKVEITEGLVDGDTVAVTGAYLLYSEIILKKGTDPMAGHNH</sequence>
<dbReference type="NCBIfam" id="TIGR01730">
    <property type="entry name" value="RND_mfp"/>
    <property type="match status" value="1"/>
</dbReference>
<feature type="domain" description="CzcB-like C-terminal circularly permuted SH3-like" evidence="6">
    <location>
        <begin position="329"/>
        <end position="389"/>
    </location>
</feature>
<reference evidence="7 8" key="1">
    <citation type="submission" date="2021-05" db="EMBL/GenBank/DDBJ databases">
        <title>A Polyphasic approach of four new species of the genus Ohtaekwangia: Ohtaekwangia histidinii sp. nov., Ohtaekwangia cretensis sp. nov., Ohtaekwangia indiensis sp. nov., Ohtaekwangia reichenbachii sp. nov. from diverse environment.</title>
        <authorList>
            <person name="Octaviana S."/>
        </authorList>
    </citation>
    <scope>NUCLEOTIDE SEQUENCE [LARGE SCALE GENOMIC DNA]</scope>
    <source>
        <strain evidence="7 8">PWU4</strain>
    </source>
</reference>
<proteinExistence type="inferred from homology"/>
<evidence type="ECO:0000259" key="5">
    <source>
        <dbReference type="Pfam" id="PF25954"/>
    </source>
</evidence>
<comment type="similarity">
    <text evidence="1">Belongs to the membrane fusion protein (MFP) (TC 8.A.1) family.</text>
</comment>
<dbReference type="GO" id="GO:0015679">
    <property type="term" value="P:plasma membrane copper ion transport"/>
    <property type="evidence" value="ECO:0007669"/>
    <property type="project" value="TreeGrafter"/>
</dbReference>
<dbReference type="Pfam" id="PF25919">
    <property type="entry name" value="BSH_CusB"/>
    <property type="match status" value="1"/>
</dbReference>
<evidence type="ECO:0000259" key="6">
    <source>
        <dbReference type="Pfam" id="PF25975"/>
    </source>
</evidence>
<protein>
    <submittedName>
        <fullName evidence="7">Efflux RND transporter periplasmic adaptor subunit</fullName>
    </submittedName>
</protein>
<organism evidence="7 8">
    <name type="scientific">Chryseosolibacter histidini</name>
    <dbReference type="NCBI Taxonomy" id="2782349"/>
    <lineage>
        <taxon>Bacteria</taxon>
        <taxon>Pseudomonadati</taxon>
        <taxon>Bacteroidota</taxon>
        <taxon>Cytophagia</taxon>
        <taxon>Cytophagales</taxon>
        <taxon>Chryseotaleaceae</taxon>
        <taxon>Chryseosolibacter</taxon>
    </lineage>
</organism>